<protein>
    <submittedName>
        <fullName evidence="1">Uncharacterized protein</fullName>
    </submittedName>
</protein>
<dbReference type="RefSeq" id="WP_368640490.1">
    <property type="nucleotide sequence ID" value="NZ_CP158254.1"/>
</dbReference>
<reference evidence="1" key="1">
    <citation type="submission" date="2024-05" db="EMBL/GenBank/DDBJ databases">
        <authorList>
            <person name="Luo Y.-C."/>
            <person name="Nicholds J."/>
            <person name="Mortimer T."/>
            <person name="Maboni G."/>
        </authorList>
    </citation>
    <scope>NUCLEOTIDE SEQUENCE</scope>
    <source>
        <strain evidence="1">151836</strain>
    </source>
</reference>
<organism evidence="1">
    <name type="scientific">Castellaniella ginsengisoli</name>
    <dbReference type="NCBI Taxonomy" id="546114"/>
    <lineage>
        <taxon>Bacteria</taxon>
        <taxon>Pseudomonadati</taxon>
        <taxon>Pseudomonadota</taxon>
        <taxon>Betaproteobacteria</taxon>
        <taxon>Burkholderiales</taxon>
        <taxon>Alcaligenaceae</taxon>
        <taxon>Castellaniella</taxon>
    </lineage>
</organism>
<accession>A0AB39D2X0</accession>
<sequence>MREVTILPSWKQAVQDFLQSFGYGDLVSLDWLESRFGLPSLSDCGRMTPDQYRERQFEWLGNIEAFKDCLLKEHQVCLQSVRGRGYRWVPPHEQTDFAVREFEKDARRVFRQTGNKLRNLRHTELTDGQRRANLDATAKLTALAGMTRKALA</sequence>
<evidence type="ECO:0000313" key="1">
    <source>
        <dbReference type="EMBL" id="XDJ48338.1"/>
    </source>
</evidence>
<name>A0AB39D2X0_9BURK</name>
<gene>
    <name evidence="1" type="ORF">ABRZ04_04545</name>
</gene>
<dbReference type="AlphaFoldDB" id="A0AB39D2X0"/>
<dbReference type="EMBL" id="CP158254">
    <property type="protein sequence ID" value="XDJ48338.1"/>
    <property type="molecule type" value="Genomic_DNA"/>
</dbReference>
<proteinExistence type="predicted"/>